<dbReference type="EMBL" id="BNCO01000110">
    <property type="protein sequence ID" value="GIL68168.1"/>
    <property type="molecule type" value="Genomic_DNA"/>
</dbReference>
<protein>
    <submittedName>
        <fullName evidence="2">Uncharacterized protein</fullName>
    </submittedName>
</protein>
<comment type="caution">
    <text evidence="2">The sequence shown here is derived from an EMBL/GenBank/DDBJ whole genome shotgun (WGS) entry which is preliminary data.</text>
</comment>
<feature type="non-terminal residue" evidence="2">
    <location>
        <position position="168"/>
    </location>
</feature>
<proteinExistence type="predicted"/>
<feature type="non-terminal residue" evidence="2">
    <location>
        <position position="1"/>
    </location>
</feature>
<evidence type="ECO:0000313" key="3">
    <source>
        <dbReference type="Proteomes" id="UP000747399"/>
    </source>
</evidence>
<keyword evidence="3" id="KW-1185">Reference proteome</keyword>
<evidence type="ECO:0000256" key="1">
    <source>
        <dbReference type="SAM" id="MobiDB-lite"/>
    </source>
</evidence>
<gene>
    <name evidence="2" type="ORF">Vafri_21425</name>
</gene>
<dbReference type="AlphaFoldDB" id="A0A8J4BRW2"/>
<feature type="region of interest" description="Disordered" evidence="1">
    <location>
        <begin position="60"/>
        <end position="101"/>
    </location>
</feature>
<name>A0A8J4BRW2_9CHLO</name>
<accession>A0A8J4BRW2</accession>
<dbReference type="Proteomes" id="UP000747399">
    <property type="component" value="Unassembled WGS sequence"/>
</dbReference>
<reference evidence="2" key="1">
    <citation type="journal article" date="2021" name="Proc. Natl. Acad. Sci. U.S.A.">
        <title>Three genomes in the algal genus Volvox reveal the fate of a haploid sex-determining region after a transition to homothallism.</title>
        <authorList>
            <person name="Yamamoto K."/>
            <person name="Hamaji T."/>
            <person name="Kawai-Toyooka H."/>
            <person name="Matsuzaki R."/>
            <person name="Takahashi F."/>
            <person name="Nishimura Y."/>
            <person name="Kawachi M."/>
            <person name="Noguchi H."/>
            <person name="Minakuchi Y."/>
            <person name="Umen J.G."/>
            <person name="Toyoda A."/>
            <person name="Nozaki H."/>
        </authorList>
    </citation>
    <scope>NUCLEOTIDE SEQUENCE</scope>
    <source>
        <strain evidence="2">NIES-3780</strain>
    </source>
</reference>
<feature type="compositionally biased region" description="Polar residues" evidence="1">
    <location>
        <begin position="75"/>
        <end position="86"/>
    </location>
</feature>
<evidence type="ECO:0000313" key="2">
    <source>
        <dbReference type="EMBL" id="GIL68168.1"/>
    </source>
</evidence>
<organism evidence="2 3">
    <name type="scientific">Volvox africanus</name>
    <dbReference type="NCBI Taxonomy" id="51714"/>
    <lineage>
        <taxon>Eukaryota</taxon>
        <taxon>Viridiplantae</taxon>
        <taxon>Chlorophyta</taxon>
        <taxon>core chlorophytes</taxon>
        <taxon>Chlorophyceae</taxon>
        <taxon>CS clade</taxon>
        <taxon>Chlamydomonadales</taxon>
        <taxon>Volvocaceae</taxon>
        <taxon>Volvox</taxon>
    </lineage>
</organism>
<sequence length="168" mass="17766">VRCDRLRIRLRDEVSRLVRLEQLEAWDVELPLAFLTRLGPLTSTTDISLSHDHAAAAAAAAPGSSAAVGDHHHQQQAQPRTRQVAATSARAASGGGGGGGGGGNTVLRRLALYGTASCSGSTDSDLRYMRALRELVVGEAKASAVAGLMRASSSLPYLTRFEALRYKR</sequence>